<evidence type="ECO:0000313" key="3">
    <source>
        <dbReference type="Proteomes" id="UP001152798"/>
    </source>
</evidence>
<sequence length="133" mass="14750">MPEHDPSYHNSFLLRIILYILYRYLTGRSPTLVRPIDRSSGPQLEDGPGSYCVILSWETPLGKGVGTLGYKPKLHGHGQSSSSNMFLLYRTSPRSSISKRLAIDAAQQDDSQSSSGHGSLRLVNLHHIDSTQK</sequence>
<organism evidence="2 3">
    <name type="scientific">Nezara viridula</name>
    <name type="common">Southern green stink bug</name>
    <name type="synonym">Cimex viridulus</name>
    <dbReference type="NCBI Taxonomy" id="85310"/>
    <lineage>
        <taxon>Eukaryota</taxon>
        <taxon>Metazoa</taxon>
        <taxon>Ecdysozoa</taxon>
        <taxon>Arthropoda</taxon>
        <taxon>Hexapoda</taxon>
        <taxon>Insecta</taxon>
        <taxon>Pterygota</taxon>
        <taxon>Neoptera</taxon>
        <taxon>Paraneoptera</taxon>
        <taxon>Hemiptera</taxon>
        <taxon>Heteroptera</taxon>
        <taxon>Panheteroptera</taxon>
        <taxon>Pentatomomorpha</taxon>
        <taxon>Pentatomoidea</taxon>
        <taxon>Pentatomidae</taxon>
        <taxon>Pentatominae</taxon>
        <taxon>Nezara</taxon>
    </lineage>
</organism>
<keyword evidence="3" id="KW-1185">Reference proteome</keyword>
<dbReference type="EMBL" id="OV725077">
    <property type="protein sequence ID" value="CAH1391463.1"/>
    <property type="molecule type" value="Genomic_DNA"/>
</dbReference>
<feature type="compositionally biased region" description="Low complexity" evidence="1">
    <location>
        <begin position="104"/>
        <end position="115"/>
    </location>
</feature>
<name>A0A9P0E7T8_NEZVI</name>
<proteinExistence type="predicted"/>
<reference evidence="2" key="1">
    <citation type="submission" date="2022-01" db="EMBL/GenBank/DDBJ databases">
        <authorList>
            <person name="King R."/>
        </authorList>
    </citation>
    <scope>NUCLEOTIDE SEQUENCE</scope>
</reference>
<dbReference type="Proteomes" id="UP001152798">
    <property type="component" value="Chromosome 1"/>
</dbReference>
<gene>
    <name evidence="2" type="ORF">NEZAVI_LOCUS2481</name>
</gene>
<evidence type="ECO:0000256" key="1">
    <source>
        <dbReference type="SAM" id="MobiDB-lite"/>
    </source>
</evidence>
<protein>
    <submittedName>
        <fullName evidence="2">Uncharacterized protein</fullName>
    </submittedName>
</protein>
<feature type="region of interest" description="Disordered" evidence="1">
    <location>
        <begin position="104"/>
        <end position="133"/>
    </location>
</feature>
<dbReference type="AlphaFoldDB" id="A0A9P0E7T8"/>
<accession>A0A9P0E7T8</accession>
<evidence type="ECO:0000313" key="2">
    <source>
        <dbReference type="EMBL" id="CAH1391463.1"/>
    </source>
</evidence>